<name>A0A8X6LUY9_TRICU</name>
<accession>A0A8X6LUY9</accession>
<organism evidence="1 2">
    <name type="scientific">Trichonephila clavata</name>
    <name type="common">Joro spider</name>
    <name type="synonym">Nephila clavata</name>
    <dbReference type="NCBI Taxonomy" id="2740835"/>
    <lineage>
        <taxon>Eukaryota</taxon>
        <taxon>Metazoa</taxon>
        <taxon>Ecdysozoa</taxon>
        <taxon>Arthropoda</taxon>
        <taxon>Chelicerata</taxon>
        <taxon>Arachnida</taxon>
        <taxon>Araneae</taxon>
        <taxon>Araneomorphae</taxon>
        <taxon>Entelegynae</taxon>
        <taxon>Araneoidea</taxon>
        <taxon>Nephilidae</taxon>
        <taxon>Trichonephila</taxon>
    </lineage>
</organism>
<dbReference type="InterPro" id="IPR008042">
    <property type="entry name" value="Retrotrans_Pao"/>
</dbReference>
<dbReference type="OrthoDB" id="6777966at2759"/>
<dbReference type="AlphaFoldDB" id="A0A8X6LUY9"/>
<comment type="caution">
    <text evidence="1">The sequence shown here is derived from an EMBL/GenBank/DDBJ whole genome shotgun (WGS) entry which is preliminary data.</text>
</comment>
<dbReference type="Pfam" id="PF05380">
    <property type="entry name" value="Peptidase_A17"/>
    <property type="match status" value="1"/>
</dbReference>
<dbReference type="EMBL" id="BMAO01038301">
    <property type="protein sequence ID" value="GFR23936.1"/>
    <property type="molecule type" value="Genomic_DNA"/>
</dbReference>
<evidence type="ECO:0000313" key="1">
    <source>
        <dbReference type="EMBL" id="GFR23936.1"/>
    </source>
</evidence>
<evidence type="ECO:0000313" key="2">
    <source>
        <dbReference type="Proteomes" id="UP000887116"/>
    </source>
</evidence>
<proteinExistence type="predicted"/>
<dbReference type="PANTHER" id="PTHR47331">
    <property type="entry name" value="PHD-TYPE DOMAIN-CONTAINING PROTEIN"/>
    <property type="match status" value="1"/>
</dbReference>
<dbReference type="Proteomes" id="UP000887116">
    <property type="component" value="Unassembled WGS sequence"/>
</dbReference>
<reference evidence="1" key="1">
    <citation type="submission" date="2020-07" db="EMBL/GenBank/DDBJ databases">
        <title>Multicomponent nature underlies the extraordinary mechanical properties of spider dragline silk.</title>
        <authorList>
            <person name="Kono N."/>
            <person name="Nakamura H."/>
            <person name="Mori M."/>
            <person name="Yoshida Y."/>
            <person name="Ohtoshi R."/>
            <person name="Malay A.D."/>
            <person name="Moran D.A.P."/>
            <person name="Tomita M."/>
            <person name="Numata K."/>
            <person name="Arakawa K."/>
        </authorList>
    </citation>
    <scope>NUCLEOTIDE SEQUENCE</scope>
</reference>
<keyword evidence="2" id="KW-1185">Reference proteome</keyword>
<gene>
    <name evidence="1" type="primary">AVEN_20685_1</name>
    <name evidence="1" type="ORF">TNCT_578141</name>
</gene>
<sequence length="123" mass="14054">MEEIKNEALDKTNYYIPHHSVYKPEKASTPFNELSSMCILLPGTVRIVIHEFSDASECAYAAVVYIKCFNESGHSQTRLLCRKSRVAPLKKLTIPRFELSTALLLSRLVKKFVQILQLLIDKI</sequence>
<protein>
    <submittedName>
        <fullName evidence="1">Integrase catalytic domain-containing protein</fullName>
    </submittedName>
</protein>